<dbReference type="SMART" id="SM00822">
    <property type="entry name" value="PKS_KR"/>
    <property type="match status" value="1"/>
</dbReference>
<sequence>MIRPMPCSREMLAKGTRSPYNNSPHHAPFPPGSLCADQGFLLDDRIGSSRSRTTTVTYWRDKVAVVTGASQGFGRILAGQLIQQGCHVVLAARDQAKLQAAAQAIDPDGQQTTIIPTDVTSDDSVVELFRQVQERHGKLDGLFNIAGASARGLLCETSIDDFLISFDLNVLSSIRCVQAACEMLKASQGHVVNMGSLASKSASKYIGPYATSKFALAGMNHQLRLELADSGVHVMLVCPGPIARDDAGQRYEMPATGLPEAARSPGAGVKVKAIDPTDLARRVLSGCEKHQTEIVIPGKARLLFSIAQLSGAWGDWLLKRFTSS</sequence>
<gene>
    <name evidence="5" type="ORF">C5Y98_00705</name>
</gene>
<reference evidence="5 6" key="1">
    <citation type="submission" date="2018-02" db="EMBL/GenBank/DDBJ databases">
        <title>Comparative genomes isolates from brazilian mangrove.</title>
        <authorList>
            <person name="Araujo J.E."/>
            <person name="Taketani R.G."/>
            <person name="Silva M.C.P."/>
            <person name="Loureco M.V."/>
            <person name="Andreote F.D."/>
        </authorList>
    </citation>
    <scope>NUCLEOTIDE SEQUENCE [LARGE SCALE GENOMIC DNA]</scope>
    <source>
        <strain evidence="5 6">NAP PRIS-MGV</strain>
    </source>
</reference>
<evidence type="ECO:0000313" key="5">
    <source>
        <dbReference type="EMBL" id="PQO42707.1"/>
    </source>
</evidence>
<dbReference type="SUPFAM" id="SSF51735">
    <property type="entry name" value="NAD(P)-binding Rossmann-fold domains"/>
    <property type="match status" value="1"/>
</dbReference>
<proteinExistence type="inferred from homology"/>
<dbReference type="GO" id="GO:0016020">
    <property type="term" value="C:membrane"/>
    <property type="evidence" value="ECO:0007669"/>
    <property type="project" value="TreeGrafter"/>
</dbReference>
<evidence type="ECO:0000256" key="2">
    <source>
        <dbReference type="ARBA" id="ARBA00023002"/>
    </source>
</evidence>
<dbReference type="PRINTS" id="PR00080">
    <property type="entry name" value="SDRFAMILY"/>
</dbReference>
<keyword evidence="2" id="KW-0560">Oxidoreductase</keyword>
<dbReference type="PANTHER" id="PTHR44196">
    <property type="entry name" value="DEHYDROGENASE/REDUCTASE SDR FAMILY MEMBER 7B"/>
    <property type="match status" value="1"/>
</dbReference>
<dbReference type="PRINTS" id="PR00081">
    <property type="entry name" value="GDHRDH"/>
</dbReference>
<evidence type="ECO:0000256" key="1">
    <source>
        <dbReference type="ARBA" id="ARBA00006484"/>
    </source>
</evidence>
<dbReference type="GO" id="GO:0016491">
    <property type="term" value="F:oxidoreductase activity"/>
    <property type="evidence" value="ECO:0007669"/>
    <property type="project" value="UniProtKB-KW"/>
</dbReference>
<dbReference type="InterPro" id="IPR020904">
    <property type="entry name" value="Sc_DH/Rdtase_CS"/>
</dbReference>
<evidence type="ECO:0000313" key="6">
    <source>
        <dbReference type="Proteomes" id="UP000239388"/>
    </source>
</evidence>
<dbReference type="Proteomes" id="UP000239388">
    <property type="component" value="Unassembled WGS sequence"/>
</dbReference>
<dbReference type="PROSITE" id="PS00061">
    <property type="entry name" value="ADH_SHORT"/>
    <property type="match status" value="1"/>
</dbReference>
<dbReference type="Gene3D" id="3.40.50.720">
    <property type="entry name" value="NAD(P)-binding Rossmann-like Domain"/>
    <property type="match status" value="1"/>
</dbReference>
<dbReference type="Pfam" id="PF00106">
    <property type="entry name" value="adh_short"/>
    <property type="match status" value="1"/>
</dbReference>
<evidence type="ECO:0000259" key="4">
    <source>
        <dbReference type="SMART" id="SM00822"/>
    </source>
</evidence>
<comment type="caution">
    <text evidence="5">The sequence shown here is derived from an EMBL/GenBank/DDBJ whole genome shotgun (WGS) entry which is preliminary data.</text>
</comment>
<name>A0A2S8GE18_9BACT</name>
<organism evidence="5 6">
    <name type="scientific">Blastopirellula marina</name>
    <dbReference type="NCBI Taxonomy" id="124"/>
    <lineage>
        <taxon>Bacteria</taxon>
        <taxon>Pseudomonadati</taxon>
        <taxon>Planctomycetota</taxon>
        <taxon>Planctomycetia</taxon>
        <taxon>Pirellulales</taxon>
        <taxon>Pirellulaceae</taxon>
        <taxon>Blastopirellula</taxon>
    </lineage>
</organism>
<dbReference type="InterPro" id="IPR036291">
    <property type="entry name" value="NAD(P)-bd_dom_sf"/>
</dbReference>
<accession>A0A2S8GE18</accession>
<dbReference type="InterPro" id="IPR057326">
    <property type="entry name" value="KR_dom"/>
</dbReference>
<protein>
    <recommendedName>
        <fullName evidence="4">Ketoreductase domain-containing protein</fullName>
    </recommendedName>
</protein>
<dbReference type="AlphaFoldDB" id="A0A2S8GE18"/>
<feature type="domain" description="Ketoreductase" evidence="4">
    <location>
        <begin position="62"/>
        <end position="222"/>
    </location>
</feature>
<dbReference type="PANTHER" id="PTHR44196:SF1">
    <property type="entry name" value="DEHYDROGENASE_REDUCTASE SDR FAMILY MEMBER 7B"/>
    <property type="match status" value="1"/>
</dbReference>
<dbReference type="EMBL" id="PUIB01000002">
    <property type="protein sequence ID" value="PQO42707.1"/>
    <property type="molecule type" value="Genomic_DNA"/>
</dbReference>
<evidence type="ECO:0000256" key="3">
    <source>
        <dbReference type="RuleBase" id="RU000363"/>
    </source>
</evidence>
<comment type="similarity">
    <text evidence="1 3">Belongs to the short-chain dehydrogenases/reductases (SDR) family.</text>
</comment>
<dbReference type="InterPro" id="IPR002347">
    <property type="entry name" value="SDR_fam"/>
</dbReference>